<accession>A0A450X3F9</accession>
<dbReference type="Pfam" id="PF14261">
    <property type="entry name" value="DUF4351"/>
    <property type="match status" value="1"/>
</dbReference>
<sequence>MADKDIISKETIRRLAVDLATHLLELPIDPDSLEVLATEQRRIEDRRADLVARLRDCDGEPFLLHVEIQNNNDATMPVRMMRYMTDILLAWPGLPLRQYLIYIGAESMTMPDGVELPGVRYRYGILDMRDLDCRRLLERDTPDALVLAILCDFGDRDPQAVVNHIYTRLQALLGNNPKRFREYVEMVHILSGNRDLEKQIQEADKMLTQIDVERLPAYRQVMEKGLKRGIEQGRGEGEAVFLMRLLRHKFGSLPPALEQRIRNAEPEALATWGERVLTAQTLDEVFS</sequence>
<dbReference type="AlphaFoldDB" id="A0A450X3F9"/>
<dbReference type="InterPro" id="IPR025587">
    <property type="entry name" value="DUF4351"/>
</dbReference>
<dbReference type="PANTHER" id="PTHR34613:SF1">
    <property type="entry name" value="SLL6017 PROTEIN"/>
    <property type="match status" value="1"/>
</dbReference>
<dbReference type="PANTHER" id="PTHR34613">
    <property type="entry name" value="SLL0800 PROTEIN"/>
    <property type="match status" value="1"/>
</dbReference>
<evidence type="ECO:0000259" key="1">
    <source>
        <dbReference type="Pfam" id="PF14261"/>
    </source>
</evidence>
<feature type="domain" description="DUF4351" evidence="1">
    <location>
        <begin position="231"/>
        <end position="284"/>
    </location>
</feature>
<proteinExistence type="predicted"/>
<reference evidence="2" key="1">
    <citation type="submission" date="2019-02" db="EMBL/GenBank/DDBJ databases">
        <authorList>
            <person name="Gruber-Vodicka R. H."/>
            <person name="Seah K. B. B."/>
        </authorList>
    </citation>
    <scope>NUCLEOTIDE SEQUENCE</scope>
    <source>
        <strain evidence="2">BECK_BY7</strain>
    </source>
</reference>
<dbReference type="EMBL" id="CAADFN010000156">
    <property type="protein sequence ID" value="VFK23817.1"/>
    <property type="molecule type" value="Genomic_DNA"/>
</dbReference>
<name>A0A450X3F9_9GAMM</name>
<protein>
    <recommendedName>
        <fullName evidence="1">DUF4351 domain-containing protein</fullName>
    </recommendedName>
</protein>
<organism evidence="2">
    <name type="scientific">Candidatus Kentrum sp. LFY</name>
    <dbReference type="NCBI Taxonomy" id="2126342"/>
    <lineage>
        <taxon>Bacteria</taxon>
        <taxon>Pseudomonadati</taxon>
        <taxon>Pseudomonadota</taxon>
        <taxon>Gammaproteobacteria</taxon>
        <taxon>Candidatus Kentrum</taxon>
    </lineage>
</organism>
<evidence type="ECO:0000313" key="2">
    <source>
        <dbReference type="EMBL" id="VFK23817.1"/>
    </source>
</evidence>
<gene>
    <name evidence="2" type="ORF">BECKLFY1418C_GA0070996_11562</name>
</gene>